<accession>A0ABQ6ILA0</accession>
<comment type="caution">
    <text evidence="2">The sequence shown here is derived from an EMBL/GenBank/DDBJ whole genome shotgun (WGS) entry which is preliminary data.</text>
</comment>
<name>A0ABQ6ILA0_9MICO</name>
<dbReference type="InterPro" id="IPR041479">
    <property type="entry name" value="TetR_CgmR_C"/>
</dbReference>
<proteinExistence type="predicted"/>
<dbReference type="Proteomes" id="UP001157126">
    <property type="component" value="Unassembled WGS sequence"/>
</dbReference>
<gene>
    <name evidence="2" type="ORF">GCM10025883_01750</name>
</gene>
<organism evidence="2 3">
    <name type="scientific">Mobilicoccus caccae</name>
    <dbReference type="NCBI Taxonomy" id="1859295"/>
    <lineage>
        <taxon>Bacteria</taxon>
        <taxon>Bacillati</taxon>
        <taxon>Actinomycetota</taxon>
        <taxon>Actinomycetes</taxon>
        <taxon>Micrococcales</taxon>
        <taxon>Dermatophilaceae</taxon>
        <taxon>Mobilicoccus</taxon>
    </lineage>
</organism>
<evidence type="ECO:0000313" key="3">
    <source>
        <dbReference type="Proteomes" id="UP001157126"/>
    </source>
</evidence>
<reference evidence="3" key="1">
    <citation type="journal article" date="2019" name="Int. J. Syst. Evol. Microbiol.">
        <title>The Global Catalogue of Microorganisms (GCM) 10K type strain sequencing project: providing services to taxonomists for standard genome sequencing and annotation.</title>
        <authorList>
            <consortium name="The Broad Institute Genomics Platform"/>
            <consortium name="The Broad Institute Genome Sequencing Center for Infectious Disease"/>
            <person name="Wu L."/>
            <person name="Ma J."/>
        </authorList>
    </citation>
    <scope>NUCLEOTIDE SEQUENCE [LARGE SCALE GENOMIC DNA]</scope>
    <source>
        <strain evidence="3">NBRC 113072</strain>
    </source>
</reference>
<keyword evidence="3" id="KW-1185">Reference proteome</keyword>
<sequence>MAALRLLGSADVDVEGAIVEAIDHWSALLSREIEDPLLARLVVLIGDGLYLRALIGAEPSPVDGDLAAYLEGLVERA</sequence>
<protein>
    <recommendedName>
        <fullName evidence="1">TetR transcriptional regulator CgmR-like C-terminal domain-containing protein</fullName>
    </recommendedName>
</protein>
<dbReference type="EMBL" id="BSUO01000001">
    <property type="protein sequence ID" value="GMA38130.1"/>
    <property type="molecule type" value="Genomic_DNA"/>
</dbReference>
<feature type="domain" description="TetR transcriptional regulator CgmR-like C-terminal" evidence="1">
    <location>
        <begin position="11"/>
        <end position="74"/>
    </location>
</feature>
<evidence type="ECO:0000259" key="1">
    <source>
        <dbReference type="Pfam" id="PF17937"/>
    </source>
</evidence>
<dbReference type="Pfam" id="PF17937">
    <property type="entry name" value="TetR_C_28"/>
    <property type="match status" value="1"/>
</dbReference>
<evidence type="ECO:0000313" key="2">
    <source>
        <dbReference type="EMBL" id="GMA38130.1"/>
    </source>
</evidence>
<dbReference type="RefSeq" id="WP_284302234.1">
    <property type="nucleotide sequence ID" value="NZ_BSUO01000001.1"/>
</dbReference>